<accession>A0AAV5M456</accession>
<sequence>MKLSDLPCSAPLYAGCSCLWGVICSGFGPVSFPCTTAGFFPLLGPVLACKFWFPIVLSV</sequence>
<keyword evidence="1" id="KW-0472">Membrane</keyword>
<evidence type="ECO:0000313" key="2">
    <source>
        <dbReference type="EMBL" id="GKV43713.1"/>
    </source>
</evidence>
<dbReference type="PROSITE" id="PS51257">
    <property type="entry name" value="PROKAR_LIPOPROTEIN"/>
    <property type="match status" value="1"/>
</dbReference>
<comment type="caution">
    <text evidence="2">The sequence shown here is derived from an EMBL/GenBank/DDBJ whole genome shotgun (WGS) entry which is preliminary data.</text>
</comment>
<proteinExistence type="predicted"/>
<dbReference type="Proteomes" id="UP001054252">
    <property type="component" value="Unassembled WGS sequence"/>
</dbReference>
<protein>
    <submittedName>
        <fullName evidence="2">Uncharacterized protein</fullName>
    </submittedName>
</protein>
<feature type="transmembrane region" description="Helical" evidence="1">
    <location>
        <begin position="38"/>
        <end position="57"/>
    </location>
</feature>
<evidence type="ECO:0000313" key="3">
    <source>
        <dbReference type="Proteomes" id="UP001054252"/>
    </source>
</evidence>
<keyword evidence="1" id="KW-0812">Transmembrane</keyword>
<reference evidence="2 3" key="1">
    <citation type="journal article" date="2021" name="Commun. Biol.">
        <title>The genome of Shorea leprosula (Dipterocarpaceae) highlights the ecological relevance of drought in aseasonal tropical rainforests.</title>
        <authorList>
            <person name="Ng K.K.S."/>
            <person name="Kobayashi M.J."/>
            <person name="Fawcett J.A."/>
            <person name="Hatakeyama M."/>
            <person name="Paape T."/>
            <person name="Ng C.H."/>
            <person name="Ang C.C."/>
            <person name="Tnah L.H."/>
            <person name="Lee C.T."/>
            <person name="Nishiyama T."/>
            <person name="Sese J."/>
            <person name="O'Brien M.J."/>
            <person name="Copetti D."/>
            <person name="Mohd Noor M.I."/>
            <person name="Ong R.C."/>
            <person name="Putra M."/>
            <person name="Sireger I.Z."/>
            <person name="Indrioko S."/>
            <person name="Kosugi Y."/>
            <person name="Izuno A."/>
            <person name="Isagi Y."/>
            <person name="Lee S.L."/>
            <person name="Shimizu K.K."/>
        </authorList>
    </citation>
    <scope>NUCLEOTIDE SEQUENCE [LARGE SCALE GENOMIC DNA]</scope>
    <source>
        <strain evidence="2">214</strain>
    </source>
</reference>
<gene>
    <name evidence="2" type="ORF">SLEP1_g50969</name>
</gene>
<dbReference type="AlphaFoldDB" id="A0AAV5M456"/>
<feature type="transmembrane region" description="Helical" evidence="1">
    <location>
        <begin position="12"/>
        <end position="32"/>
    </location>
</feature>
<organism evidence="2 3">
    <name type="scientific">Rubroshorea leprosula</name>
    <dbReference type="NCBI Taxonomy" id="152421"/>
    <lineage>
        <taxon>Eukaryota</taxon>
        <taxon>Viridiplantae</taxon>
        <taxon>Streptophyta</taxon>
        <taxon>Embryophyta</taxon>
        <taxon>Tracheophyta</taxon>
        <taxon>Spermatophyta</taxon>
        <taxon>Magnoliopsida</taxon>
        <taxon>eudicotyledons</taxon>
        <taxon>Gunneridae</taxon>
        <taxon>Pentapetalae</taxon>
        <taxon>rosids</taxon>
        <taxon>malvids</taxon>
        <taxon>Malvales</taxon>
        <taxon>Dipterocarpaceae</taxon>
        <taxon>Rubroshorea</taxon>
    </lineage>
</organism>
<keyword evidence="3" id="KW-1185">Reference proteome</keyword>
<keyword evidence="1" id="KW-1133">Transmembrane helix</keyword>
<evidence type="ECO:0000256" key="1">
    <source>
        <dbReference type="SAM" id="Phobius"/>
    </source>
</evidence>
<dbReference type="EMBL" id="BPVZ01000172">
    <property type="protein sequence ID" value="GKV43713.1"/>
    <property type="molecule type" value="Genomic_DNA"/>
</dbReference>
<name>A0AAV5M456_9ROSI</name>